<evidence type="ECO:0000256" key="2">
    <source>
        <dbReference type="ARBA" id="ARBA00001997"/>
    </source>
</evidence>
<evidence type="ECO:0000256" key="6">
    <source>
        <dbReference type="PIRSR" id="PIRSR600888-3"/>
    </source>
</evidence>
<reference evidence="8" key="1">
    <citation type="submission" date="2020-03" db="EMBL/GenBank/DDBJ databases">
        <title>Psychroflexus Maritimus sp. nov., isolate from marine sediment.</title>
        <authorList>
            <person name="Zhong Y.-L."/>
        </authorList>
    </citation>
    <scope>NUCLEOTIDE SEQUENCE</scope>
    <source>
        <strain evidence="8">C1</strain>
    </source>
</reference>
<proteinExistence type="inferred from homology"/>
<feature type="active site" description="Proton acceptor" evidence="5">
    <location>
        <position position="62"/>
    </location>
</feature>
<gene>
    <name evidence="8" type="primary">rfbC</name>
    <name evidence="8" type="ORF">G7034_07540</name>
</gene>
<dbReference type="Proteomes" id="UP000643701">
    <property type="component" value="Unassembled WGS sequence"/>
</dbReference>
<dbReference type="AlphaFoldDB" id="A0A967ADH6"/>
<dbReference type="GO" id="GO:0008830">
    <property type="term" value="F:dTDP-4-dehydrorhamnose 3,5-epimerase activity"/>
    <property type="evidence" value="ECO:0007669"/>
    <property type="project" value="UniProtKB-UniRule"/>
</dbReference>
<dbReference type="PANTHER" id="PTHR21047:SF2">
    <property type="entry name" value="THYMIDINE DIPHOSPHO-4-KETO-RHAMNOSE 3,5-EPIMERASE"/>
    <property type="match status" value="1"/>
</dbReference>
<comment type="caution">
    <text evidence="8">The sequence shown here is derived from an EMBL/GenBank/DDBJ whole genome shotgun (WGS) entry which is preliminary data.</text>
</comment>
<feature type="site" description="Participates in a stacking interaction with the thymidine ring of dTDP-4-oxo-6-deoxyglucose" evidence="6">
    <location>
        <position position="138"/>
    </location>
</feature>
<dbReference type="GO" id="GO:0005829">
    <property type="term" value="C:cytosol"/>
    <property type="evidence" value="ECO:0007669"/>
    <property type="project" value="TreeGrafter"/>
</dbReference>
<evidence type="ECO:0000256" key="4">
    <source>
        <dbReference type="ARBA" id="ARBA00019595"/>
    </source>
</evidence>
<dbReference type="EMBL" id="JAANAS010000050">
    <property type="protein sequence ID" value="NGZ90101.1"/>
    <property type="molecule type" value="Genomic_DNA"/>
</dbReference>
<comment type="similarity">
    <text evidence="7">Belongs to the dTDP-4-dehydrorhamnose 3,5-epimerase family.</text>
</comment>
<evidence type="ECO:0000256" key="7">
    <source>
        <dbReference type="RuleBase" id="RU364069"/>
    </source>
</evidence>
<dbReference type="InterPro" id="IPR011051">
    <property type="entry name" value="RmlC_Cupin_sf"/>
</dbReference>
<dbReference type="CDD" id="cd00438">
    <property type="entry name" value="cupin_RmlC"/>
    <property type="match status" value="1"/>
</dbReference>
<keyword evidence="7 8" id="KW-0413">Isomerase</keyword>
<dbReference type="InterPro" id="IPR000888">
    <property type="entry name" value="RmlC-like"/>
</dbReference>
<evidence type="ECO:0000256" key="3">
    <source>
        <dbReference type="ARBA" id="ARBA00012098"/>
    </source>
</evidence>
<keyword evidence="9" id="KW-1185">Reference proteome</keyword>
<dbReference type="RefSeq" id="WP_166400346.1">
    <property type="nucleotide sequence ID" value="NZ_JAANAS010000050.1"/>
</dbReference>
<comment type="subunit">
    <text evidence="7">Homodimer.</text>
</comment>
<evidence type="ECO:0000256" key="5">
    <source>
        <dbReference type="PIRSR" id="PIRSR600888-1"/>
    </source>
</evidence>
<dbReference type="NCBIfam" id="TIGR01221">
    <property type="entry name" value="rmlC"/>
    <property type="match status" value="1"/>
</dbReference>
<dbReference type="Pfam" id="PF00908">
    <property type="entry name" value="dTDP_sugar_isom"/>
    <property type="match status" value="1"/>
</dbReference>
<sequence length="181" mass="20472">MTLEKTPLAGCVLIQPHVFKDQRGSFFESFNQQKFAQLYGKSVHFVQDNQSISSYGTLRGLHFQQGEYAQAKLVRVISGKVLDVVVDVRKDSPSFGQHHSVELSGENNLQIFIPKGFAHGFVGLSEKVIFEYKCDAYYQPSAEAGIRFDDPDLNIDWKIPSEDMILSAKDQKLPLFNQLEL</sequence>
<organism evidence="8 9">
    <name type="scientific">Psychroflexus maritimus</name>
    <dbReference type="NCBI Taxonomy" id="2714865"/>
    <lineage>
        <taxon>Bacteria</taxon>
        <taxon>Pseudomonadati</taxon>
        <taxon>Bacteroidota</taxon>
        <taxon>Flavobacteriia</taxon>
        <taxon>Flavobacteriales</taxon>
        <taxon>Flavobacteriaceae</taxon>
        <taxon>Psychroflexus</taxon>
    </lineage>
</organism>
<dbReference type="Gene3D" id="2.60.120.10">
    <property type="entry name" value="Jelly Rolls"/>
    <property type="match status" value="1"/>
</dbReference>
<evidence type="ECO:0000313" key="8">
    <source>
        <dbReference type="EMBL" id="NGZ90101.1"/>
    </source>
</evidence>
<accession>A0A967ADH6</accession>
<evidence type="ECO:0000256" key="1">
    <source>
        <dbReference type="ARBA" id="ARBA00001298"/>
    </source>
</evidence>
<dbReference type="SUPFAM" id="SSF51182">
    <property type="entry name" value="RmlC-like cupins"/>
    <property type="match status" value="1"/>
</dbReference>
<feature type="active site" description="Proton donor" evidence="5">
    <location>
        <position position="132"/>
    </location>
</feature>
<dbReference type="PANTHER" id="PTHR21047">
    <property type="entry name" value="DTDP-6-DEOXY-D-GLUCOSE-3,5 EPIMERASE"/>
    <property type="match status" value="1"/>
</dbReference>
<name>A0A967ADH6_9FLAO</name>
<dbReference type="EC" id="5.1.3.13" evidence="3 7"/>
<protein>
    <recommendedName>
        <fullName evidence="4 7">dTDP-4-dehydrorhamnose 3,5-epimerase</fullName>
        <ecNumber evidence="3 7">5.1.3.13</ecNumber>
    </recommendedName>
    <alternativeName>
        <fullName evidence="7">Thymidine diphospho-4-keto-rhamnose 3,5-epimerase</fullName>
    </alternativeName>
</protein>
<comment type="function">
    <text evidence="2 7">Catalyzes the epimerization of the C3' and C5'positions of dTDP-6-deoxy-D-xylo-4-hexulose, forming dTDP-6-deoxy-L-lyxo-4-hexulose.</text>
</comment>
<evidence type="ECO:0000313" key="9">
    <source>
        <dbReference type="Proteomes" id="UP000643701"/>
    </source>
</evidence>
<dbReference type="GO" id="GO:0000271">
    <property type="term" value="P:polysaccharide biosynthetic process"/>
    <property type="evidence" value="ECO:0007669"/>
    <property type="project" value="TreeGrafter"/>
</dbReference>
<comment type="pathway">
    <text evidence="7">Carbohydrate biosynthesis; dTDP-L-rhamnose biosynthesis.</text>
</comment>
<dbReference type="InterPro" id="IPR014710">
    <property type="entry name" value="RmlC-like_jellyroll"/>
</dbReference>
<dbReference type="GO" id="GO:0019305">
    <property type="term" value="P:dTDP-rhamnose biosynthetic process"/>
    <property type="evidence" value="ECO:0007669"/>
    <property type="project" value="UniProtKB-UniRule"/>
</dbReference>
<comment type="catalytic activity">
    <reaction evidence="1 7">
        <text>dTDP-4-dehydro-6-deoxy-alpha-D-glucose = dTDP-4-dehydro-beta-L-rhamnose</text>
        <dbReference type="Rhea" id="RHEA:16969"/>
        <dbReference type="ChEBI" id="CHEBI:57649"/>
        <dbReference type="ChEBI" id="CHEBI:62830"/>
        <dbReference type="EC" id="5.1.3.13"/>
    </reaction>
</comment>